<feature type="transmembrane region" description="Helical" evidence="1">
    <location>
        <begin position="201"/>
        <end position="224"/>
    </location>
</feature>
<feature type="transmembrane region" description="Helical" evidence="1">
    <location>
        <begin position="244"/>
        <end position="267"/>
    </location>
</feature>
<dbReference type="EMBL" id="GDQN01006443">
    <property type="protein sequence ID" value="JAT84611.1"/>
    <property type="molecule type" value="Transcribed_RNA"/>
</dbReference>
<evidence type="ECO:0000313" key="3">
    <source>
        <dbReference type="EMBL" id="JAT84611.1"/>
    </source>
</evidence>
<keyword evidence="1" id="KW-0472">Membrane</keyword>
<protein>
    <submittedName>
        <fullName evidence="3">Uncharacterized protein</fullName>
    </submittedName>
</protein>
<accession>A0A1E1WCM5</accession>
<sequence length="304" mass="34627">MSIVKSNESYNSSVASSRVESSDDVDTIKVKDYVKELLKSRIFLGRYLERRLSDPRIGYRDVVLLSPAEVDLKRDLIEAQHKLRSVYPNKHWIGITDGELIGHPGLCLWTEIDNQPFGPFWFQIKSLKYREEEIIITVKCIRHINESFLEIEPILTGTAKKKVALLKADQTETSSEALSETYNEIVETLKTAVSIRNIKEFITFLCAFVIAVVTGSTAFINFLGNFVLALIRELSVLIKSSTPMFLGFLDFLSKIVGGFYILLAMFFRPSNPAPVDRRSITNYDKSRRGRVGMTYESFDHTSFD</sequence>
<organism evidence="3">
    <name type="scientific">Pectinophora gossypiella</name>
    <name type="common">Cotton pink bollworm</name>
    <name type="synonym">Depressaria gossypiella</name>
    <dbReference type="NCBI Taxonomy" id="13191"/>
    <lineage>
        <taxon>Eukaryota</taxon>
        <taxon>Metazoa</taxon>
        <taxon>Ecdysozoa</taxon>
        <taxon>Arthropoda</taxon>
        <taxon>Hexapoda</taxon>
        <taxon>Insecta</taxon>
        <taxon>Pterygota</taxon>
        <taxon>Neoptera</taxon>
        <taxon>Endopterygota</taxon>
        <taxon>Lepidoptera</taxon>
        <taxon>Glossata</taxon>
        <taxon>Ditrysia</taxon>
        <taxon>Gelechioidea</taxon>
        <taxon>Gelechiidae</taxon>
        <taxon>Apatetrinae</taxon>
        <taxon>Pectinophora</taxon>
    </lineage>
</organism>
<keyword evidence="1" id="KW-1133">Transmembrane helix</keyword>
<evidence type="ECO:0000256" key="1">
    <source>
        <dbReference type="SAM" id="Phobius"/>
    </source>
</evidence>
<name>A0A1E1WCM5_PECGO</name>
<dbReference type="AlphaFoldDB" id="A0A1E1WCM5"/>
<dbReference type="OrthoDB" id="6362496at2759"/>
<dbReference type="EMBL" id="GDQN01008033">
    <property type="protein sequence ID" value="JAT83021.1"/>
    <property type="molecule type" value="Transcribed_RNA"/>
</dbReference>
<gene>
    <name evidence="3" type="ORF">g.3507</name>
    <name evidence="2" type="ORF">g.3509</name>
</gene>
<keyword evidence="1" id="KW-0812">Transmembrane</keyword>
<proteinExistence type="predicted"/>
<evidence type="ECO:0000313" key="2">
    <source>
        <dbReference type="EMBL" id="JAT83021.1"/>
    </source>
</evidence>
<reference evidence="3" key="1">
    <citation type="submission" date="2015-09" db="EMBL/GenBank/DDBJ databases">
        <title>De novo assembly of Pectinophora gossypiella (Pink Bollworm) gut transcriptome.</title>
        <authorList>
            <person name="Tassone E.E."/>
        </authorList>
    </citation>
    <scope>NUCLEOTIDE SEQUENCE</scope>
</reference>